<dbReference type="Gene3D" id="2.120.10.80">
    <property type="entry name" value="Kelch-type beta propeller"/>
    <property type="match status" value="1"/>
</dbReference>
<sequence length="485" mass="54873">MVDDGKIHNIPTTEGHQIIISKSGGRHEFDRNVLCQESCYFQGLVSSGMRDAHYRELTLEYLTNESLLEVNDYLSRKMSKSSEMLSILPDDMFRLVGSEDINANSEIDIFNLIIKWISADLLRKHYAEKLLHEVRFSLMTATEKKKCVSLLDDLNLNICHSKEKDANVFHTVGMLVAVGLTASKDEKFFNMLHLFDLVDAFKSSAHPSKSSLLKFKFYGRKGPPVDLIECNARVVDNCLYLVGGKTPNHENINDVFVYNPVLATWSKCCSMHLARSSFYLGEIAGHLYAVSGHIAFLFGTPTVEKYIPSENQWYMVEPLPDALVCSAGCAFNGMMYVSGGFDEYGLVDLVWQFDPSYNKWFSIAQCGHVMTCTGNNLFVVGGGTSEMSQWSINIMNGEMYDFENDQWSTVLKLKMFVHCSPYITINNCIYIFQQKPLLDNMSDTHLQKINLTKYLGGKNTSDESNLSSVPDENANKNFWLNEAEE</sequence>
<dbReference type="EnsemblMetazoa" id="HelroT166057">
    <property type="protein sequence ID" value="HelroP166057"/>
    <property type="gene ID" value="HelroG166057"/>
</dbReference>
<evidence type="ECO:0000256" key="2">
    <source>
        <dbReference type="ARBA" id="ARBA00022737"/>
    </source>
</evidence>
<dbReference type="GeneID" id="20201334"/>
<dbReference type="HOGENOM" id="CLU_018559_0_0_1"/>
<dbReference type="STRING" id="6412.T1EXN4"/>
<dbReference type="SUPFAM" id="SSF117281">
    <property type="entry name" value="Kelch motif"/>
    <property type="match status" value="1"/>
</dbReference>
<keyword evidence="2" id="KW-0677">Repeat</keyword>
<gene>
    <name evidence="5" type="primary">20201334</name>
    <name evidence="4" type="ORF">HELRODRAFT_166057</name>
</gene>
<evidence type="ECO:0000313" key="6">
    <source>
        <dbReference type="Proteomes" id="UP000015101"/>
    </source>
</evidence>
<keyword evidence="6" id="KW-1185">Reference proteome</keyword>
<dbReference type="CTD" id="20201334"/>
<dbReference type="SMART" id="SM00612">
    <property type="entry name" value="Kelch"/>
    <property type="match status" value="2"/>
</dbReference>
<accession>T1EXN4</accession>
<protein>
    <recommendedName>
        <fullName evidence="3">BACK domain-containing protein</fullName>
    </recommendedName>
</protein>
<dbReference type="SMART" id="SM00875">
    <property type="entry name" value="BACK"/>
    <property type="match status" value="1"/>
</dbReference>
<dbReference type="RefSeq" id="XP_009031336.1">
    <property type="nucleotide sequence ID" value="XM_009033088.1"/>
</dbReference>
<dbReference type="InterPro" id="IPR006652">
    <property type="entry name" value="Kelch_1"/>
</dbReference>
<dbReference type="InterPro" id="IPR011705">
    <property type="entry name" value="BACK"/>
</dbReference>
<evidence type="ECO:0000259" key="3">
    <source>
        <dbReference type="SMART" id="SM00875"/>
    </source>
</evidence>
<dbReference type="OrthoDB" id="45365at2759"/>
<keyword evidence="1" id="KW-0880">Kelch repeat</keyword>
<proteinExistence type="predicted"/>
<dbReference type="EMBL" id="KB097753">
    <property type="protein sequence ID" value="ESN90392.1"/>
    <property type="molecule type" value="Genomic_DNA"/>
</dbReference>
<reference evidence="6" key="1">
    <citation type="submission" date="2012-12" db="EMBL/GenBank/DDBJ databases">
        <authorList>
            <person name="Hellsten U."/>
            <person name="Grimwood J."/>
            <person name="Chapman J.A."/>
            <person name="Shapiro H."/>
            <person name="Aerts A."/>
            <person name="Otillar R.P."/>
            <person name="Terry A.Y."/>
            <person name="Boore J.L."/>
            <person name="Simakov O."/>
            <person name="Marletaz F."/>
            <person name="Cho S.-J."/>
            <person name="Edsinger-Gonzales E."/>
            <person name="Havlak P."/>
            <person name="Kuo D.-H."/>
            <person name="Larsson T."/>
            <person name="Lv J."/>
            <person name="Arendt D."/>
            <person name="Savage R."/>
            <person name="Osoegawa K."/>
            <person name="de Jong P."/>
            <person name="Lindberg D.R."/>
            <person name="Seaver E.C."/>
            <person name="Weisblat D.A."/>
            <person name="Putnam N.H."/>
            <person name="Grigoriev I.V."/>
            <person name="Rokhsar D.S."/>
        </authorList>
    </citation>
    <scope>NUCLEOTIDE SEQUENCE</scope>
</reference>
<organism evidence="5 6">
    <name type="scientific">Helobdella robusta</name>
    <name type="common">Californian leech</name>
    <dbReference type="NCBI Taxonomy" id="6412"/>
    <lineage>
        <taxon>Eukaryota</taxon>
        <taxon>Metazoa</taxon>
        <taxon>Spiralia</taxon>
        <taxon>Lophotrochozoa</taxon>
        <taxon>Annelida</taxon>
        <taxon>Clitellata</taxon>
        <taxon>Hirudinea</taxon>
        <taxon>Rhynchobdellida</taxon>
        <taxon>Glossiphoniidae</taxon>
        <taxon>Helobdella</taxon>
    </lineage>
</organism>
<evidence type="ECO:0000313" key="4">
    <source>
        <dbReference type="EMBL" id="ESN90392.1"/>
    </source>
</evidence>
<evidence type="ECO:0000313" key="5">
    <source>
        <dbReference type="EnsemblMetazoa" id="HelroP166057"/>
    </source>
</evidence>
<dbReference type="AlphaFoldDB" id="T1EXN4"/>
<reference evidence="5" key="3">
    <citation type="submission" date="2015-06" db="UniProtKB">
        <authorList>
            <consortium name="EnsemblMetazoa"/>
        </authorList>
    </citation>
    <scope>IDENTIFICATION</scope>
</reference>
<dbReference type="Pfam" id="PF07707">
    <property type="entry name" value="BACK"/>
    <property type="match status" value="1"/>
</dbReference>
<dbReference type="Gene3D" id="1.25.40.420">
    <property type="match status" value="1"/>
</dbReference>
<evidence type="ECO:0000256" key="1">
    <source>
        <dbReference type="ARBA" id="ARBA00022441"/>
    </source>
</evidence>
<dbReference type="PANTHER" id="PTHR45632">
    <property type="entry name" value="LD33804P"/>
    <property type="match status" value="1"/>
</dbReference>
<dbReference type="Proteomes" id="UP000015101">
    <property type="component" value="Unassembled WGS sequence"/>
</dbReference>
<dbReference type="KEGG" id="hro:HELRODRAFT_166057"/>
<dbReference type="Pfam" id="PF01344">
    <property type="entry name" value="Kelch_1"/>
    <property type="match status" value="2"/>
</dbReference>
<name>T1EXN4_HELRO</name>
<dbReference type="EMBL" id="AMQM01002249">
    <property type="status" value="NOT_ANNOTATED_CDS"/>
    <property type="molecule type" value="Genomic_DNA"/>
</dbReference>
<reference evidence="4 6" key="2">
    <citation type="journal article" date="2013" name="Nature">
        <title>Insights into bilaterian evolution from three spiralian genomes.</title>
        <authorList>
            <person name="Simakov O."/>
            <person name="Marletaz F."/>
            <person name="Cho S.J."/>
            <person name="Edsinger-Gonzales E."/>
            <person name="Havlak P."/>
            <person name="Hellsten U."/>
            <person name="Kuo D.H."/>
            <person name="Larsson T."/>
            <person name="Lv J."/>
            <person name="Arendt D."/>
            <person name="Savage R."/>
            <person name="Osoegawa K."/>
            <person name="de Jong P."/>
            <person name="Grimwood J."/>
            <person name="Chapman J.A."/>
            <person name="Shapiro H."/>
            <person name="Aerts A."/>
            <person name="Otillar R.P."/>
            <person name="Terry A.Y."/>
            <person name="Boore J.L."/>
            <person name="Grigoriev I.V."/>
            <person name="Lindberg D.R."/>
            <person name="Seaver E.C."/>
            <person name="Weisblat D.A."/>
            <person name="Putnam N.H."/>
            <person name="Rokhsar D.S."/>
        </authorList>
    </citation>
    <scope>NUCLEOTIDE SEQUENCE</scope>
</reference>
<dbReference type="eggNOG" id="KOG4441">
    <property type="taxonomic scope" value="Eukaryota"/>
</dbReference>
<dbReference type="OMA" id="HENINDV"/>
<dbReference type="PANTHER" id="PTHR45632:SF3">
    <property type="entry name" value="KELCH-LIKE PROTEIN 32"/>
    <property type="match status" value="1"/>
</dbReference>
<dbReference type="InterPro" id="IPR015915">
    <property type="entry name" value="Kelch-typ_b-propeller"/>
</dbReference>
<feature type="domain" description="BACK" evidence="3">
    <location>
        <begin position="51"/>
        <end position="149"/>
    </location>
</feature>
<dbReference type="InParanoid" id="T1EXN4"/>